<evidence type="ECO:0000313" key="3">
    <source>
        <dbReference type="Proteomes" id="UP000566819"/>
    </source>
</evidence>
<reference evidence="2 3" key="1">
    <citation type="submission" date="2020-03" db="EMBL/GenBank/DDBJ databases">
        <title>Draft Genome Sequence of Cudoniella acicularis.</title>
        <authorList>
            <person name="Buettner E."/>
            <person name="Kellner H."/>
        </authorList>
    </citation>
    <scope>NUCLEOTIDE SEQUENCE [LARGE SCALE GENOMIC DNA]</scope>
    <source>
        <strain evidence="2 3">DSM 108380</strain>
    </source>
</reference>
<gene>
    <name evidence="2" type="ORF">G7Y89_g14276</name>
</gene>
<dbReference type="SUPFAM" id="SSF52047">
    <property type="entry name" value="RNI-like"/>
    <property type="match status" value="1"/>
</dbReference>
<feature type="compositionally biased region" description="Pro residues" evidence="1">
    <location>
        <begin position="39"/>
        <end position="49"/>
    </location>
</feature>
<dbReference type="Gene3D" id="3.80.10.10">
    <property type="entry name" value="Ribonuclease Inhibitor"/>
    <property type="match status" value="1"/>
</dbReference>
<proteinExistence type="predicted"/>
<dbReference type="InterPro" id="IPR032675">
    <property type="entry name" value="LRR_dom_sf"/>
</dbReference>
<dbReference type="EMBL" id="JAAMPI010001843">
    <property type="protein sequence ID" value="KAF4622750.1"/>
    <property type="molecule type" value="Genomic_DNA"/>
</dbReference>
<evidence type="ECO:0000256" key="1">
    <source>
        <dbReference type="SAM" id="MobiDB-lite"/>
    </source>
</evidence>
<accession>A0A8H4R5X7</accession>
<dbReference type="OrthoDB" id="9994419at2759"/>
<dbReference type="Proteomes" id="UP000566819">
    <property type="component" value="Unassembled WGS sequence"/>
</dbReference>
<sequence>MAILLPPRSAPPQRKSPYTKISTKFPRQVPPRSLTSPSSSPPTPKPNPKPQLSRLENLPTELLLKILSLLCTTTNKSVRDTGTHLRDLLPQSRNTNITSAIQENHWKADLLASLLTSHALHAAALSIFYAHIIFTSTSQASKFNARLKANPLLGSWVRSLDLSSLSNPNPEVGKCVLGILPRLTRLQELVLPPSQGFDATFDISISHMLLGSQFPCLKKLDWAPSCASVSEEMGRVLDGNWLGRDISLTSLRIRSTDIKFGDVLDKLLSVMPGLKDLELDFGQTTGLEGDVLGALRECVRLKSLVLRGIVGTRFERISEERLEMLREVEVLDLGGCDFDAIGFPLGAINGRSLRSLNLGAMVVDIEDLRQLIEKNPQLEELAVGAGLGMRDLEKLVLPSICESDISGNEEEFVFDDKYRMVLGPMKEKEEVAVKKEAVRD</sequence>
<comment type="caution">
    <text evidence="2">The sequence shown here is derived from an EMBL/GenBank/DDBJ whole genome shotgun (WGS) entry which is preliminary data.</text>
</comment>
<name>A0A8H4R5X7_9HELO</name>
<dbReference type="AlphaFoldDB" id="A0A8H4R5X7"/>
<protein>
    <submittedName>
        <fullName evidence="2">Uncharacterized protein</fullName>
    </submittedName>
</protein>
<keyword evidence="3" id="KW-1185">Reference proteome</keyword>
<evidence type="ECO:0000313" key="2">
    <source>
        <dbReference type="EMBL" id="KAF4622750.1"/>
    </source>
</evidence>
<organism evidence="2 3">
    <name type="scientific">Cudoniella acicularis</name>
    <dbReference type="NCBI Taxonomy" id="354080"/>
    <lineage>
        <taxon>Eukaryota</taxon>
        <taxon>Fungi</taxon>
        <taxon>Dikarya</taxon>
        <taxon>Ascomycota</taxon>
        <taxon>Pezizomycotina</taxon>
        <taxon>Leotiomycetes</taxon>
        <taxon>Helotiales</taxon>
        <taxon>Tricladiaceae</taxon>
        <taxon>Cudoniella</taxon>
    </lineage>
</organism>
<feature type="region of interest" description="Disordered" evidence="1">
    <location>
        <begin position="1"/>
        <end position="53"/>
    </location>
</feature>